<comment type="caution">
    <text evidence="2">The sequence shown here is derived from an EMBL/GenBank/DDBJ whole genome shotgun (WGS) entry which is preliminary data.</text>
</comment>
<feature type="region of interest" description="Disordered" evidence="1">
    <location>
        <begin position="496"/>
        <end position="515"/>
    </location>
</feature>
<evidence type="ECO:0000313" key="2">
    <source>
        <dbReference type="EMBL" id="KAF4959458.1"/>
    </source>
</evidence>
<dbReference type="EMBL" id="JABFAI010000033">
    <property type="protein sequence ID" value="KAF4959458.1"/>
    <property type="molecule type" value="Genomic_DNA"/>
</dbReference>
<protein>
    <submittedName>
        <fullName evidence="2">Uncharacterized protein</fullName>
    </submittedName>
</protein>
<dbReference type="OrthoDB" id="5361176at2759"/>
<feature type="region of interest" description="Disordered" evidence="1">
    <location>
        <begin position="691"/>
        <end position="713"/>
    </location>
</feature>
<organism evidence="2 3">
    <name type="scientific">Fusarium gaditjirri</name>
    <dbReference type="NCBI Taxonomy" id="282569"/>
    <lineage>
        <taxon>Eukaryota</taxon>
        <taxon>Fungi</taxon>
        <taxon>Dikarya</taxon>
        <taxon>Ascomycota</taxon>
        <taxon>Pezizomycotina</taxon>
        <taxon>Sordariomycetes</taxon>
        <taxon>Hypocreomycetidae</taxon>
        <taxon>Hypocreales</taxon>
        <taxon>Nectriaceae</taxon>
        <taxon>Fusarium</taxon>
        <taxon>Fusarium nisikadoi species complex</taxon>
    </lineage>
</organism>
<dbReference type="AlphaFoldDB" id="A0A8H4TJZ4"/>
<evidence type="ECO:0000313" key="3">
    <source>
        <dbReference type="Proteomes" id="UP000604273"/>
    </source>
</evidence>
<reference evidence="2" key="2">
    <citation type="submission" date="2020-05" db="EMBL/GenBank/DDBJ databases">
        <authorList>
            <person name="Kim H.-S."/>
            <person name="Proctor R.H."/>
            <person name="Brown D.W."/>
        </authorList>
    </citation>
    <scope>NUCLEOTIDE SEQUENCE</scope>
    <source>
        <strain evidence="2">NRRL 45417</strain>
    </source>
</reference>
<reference evidence="2" key="1">
    <citation type="journal article" date="2020" name="BMC Genomics">
        <title>Correction to: Identification and distribution of gene clusters required for synthesis of sphingolipid metabolism inhibitors in diverse species of the filamentous fungus Fusarium.</title>
        <authorList>
            <person name="Kim H.S."/>
            <person name="Lohmar J.M."/>
            <person name="Busman M."/>
            <person name="Brown D.W."/>
            <person name="Naumann T.A."/>
            <person name="Divon H.H."/>
            <person name="Lysoe E."/>
            <person name="Uhlig S."/>
            <person name="Proctor R.H."/>
        </authorList>
    </citation>
    <scope>NUCLEOTIDE SEQUENCE</scope>
    <source>
        <strain evidence="2">NRRL 45417</strain>
    </source>
</reference>
<dbReference type="Proteomes" id="UP000604273">
    <property type="component" value="Unassembled WGS sequence"/>
</dbReference>
<accession>A0A8H4TJZ4</accession>
<proteinExistence type="predicted"/>
<evidence type="ECO:0000256" key="1">
    <source>
        <dbReference type="SAM" id="MobiDB-lite"/>
    </source>
</evidence>
<feature type="compositionally biased region" description="Basic and acidic residues" evidence="1">
    <location>
        <begin position="496"/>
        <end position="512"/>
    </location>
</feature>
<sequence>MPQSSNQHYYYIRLIVELFFFMETPRRPCTYSFGENGTTAIVSPSGRLLRITQHFPGHPCGYCVDHSSILRPYAVVDRITPFLSSINDPDHTIGFFPDQEWLGSGAEGISVEMKDYRWPFFKVNRSTGPVDIQYFVSEGVIHQTFTFENGLPDMALRTNMLIRELEFSTNENSFNNAGFEDYYSTQPLGDHRCIQRVHGNVVLFIAAYVENIAVVFKKNDGTGNESNDSETYHVDLSGAKYPNSLSITFVYALELFMANSPHHMPTRFLLDNPPTKRAFLNLDMQKERPFTAESSLDGCLRLNLEHILSVCSIPVYPDAESNDDPAIAFTCGDVDDHRVATAASFSYMAERIRKLLKGHLKWLFEEDYRDLASDPSCPHIWVNGKEILNWKDSEYFPPASLVDAPFHLIKAGDFFEYDQGKTWKVPQSAGIAFQTWIKELDPKNKLGSYAFPRNMDDPTHSFYLTDHVLIWRAIKAAESLGLKSCLFVDITPEATREGDKGGQSSKKPEQRHYSSTKIQNQILKRFTAENPVSKKRMLSVSRSPGHIRFLLRTKDTSLFHAMDCGFFDKPGISSTADEWHNKIDIWKNLIDCQRLHDDNDDISWDEPVRFALSVAIAQKGRCINSLPPQEMLKRAITVLMDSSWDNGLFPGQLDVNGEPAIYNEELIRDKYWSNTFEVPFTLWKFMQSSAKAPTTDPSQQHKSTPVTTQDPEF</sequence>
<name>A0A8H4TJZ4_9HYPO</name>
<gene>
    <name evidence="2" type="ORF">FGADI_1679</name>
</gene>
<keyword evidence="3" id="KW-1185">Reference proteome</keyword>